<dbReference type="GO" id="GO:0005345">
    <property type="term" value="F:purine nucleobase transmembrane transporter activity"/>
    <property type="evidence" value="ECO:0007669"/>
    <property type="project" value="UniProtKB-UniRule"/>
</dbReference>
<evidence type="ECO:0000256" key="1">
    <source>
        <dbReference type="ARBA" id="ARBA00004141"/>
    </source>
</evidence>
<evidence type="ECO:0000256" key="6">
    <source>
        <dbReference type="ARBA" id="ARBA00023136"/>
    </source>
</evidence>
<accession>A0A9W7MUT0</accession>
<feature type="transmembrane region" description="Helical" evidence="7">
    <location>
        <begin position="268"/>
        <end position="289"/>
    </location>
</feature>
<comment type="similarity">
    <text evidence="2 7">Belongs to the purine permeases (TC 2.A.7.14) family.</text>
</comment>
<dbReference type="AlphaFoldDB" id="A0A9W7MUT0"/>
<protein>
    <recommendedName>
        <fullName evidence="7">Probable purine permease</fullName>
    </recommendedName>
</protein>
<feature type="transmembrane region" description="Helical" evidence="7">
    <location>
        <begin position="229"/>
        <end position="248"/>
    </location>
</feature>
<feature type="transmembrane region" description="Helical" evidence="7">
    <location>
        <begin position="26"/>
        <end position="48"/>
    </location>
</feature>
<gene>
    <name evidence="8" type="ORF">HRI_005087900</name>
</gene>
<dbReference type="OrthoDB" id="991183at2759"/>
<reference evidence="8" key="1">
    <citation type="submission" date="2023-05" db="EMBL/GenBank/DDBJ databases">
        <title>Genome and transcriptome analyses reveal genes involved in the formation of fine ridges on petal epidermal cells in Hibiscus trionum.</title>
        <authorList>
            <person name="Koshimizu S."/>
            <person name="Masuda S."/>
            <person name="Ishii T."/>
            <person name="Shirasu K."/>
            <person name="Hoshino A."/>
            <person name="Arita M."/>
        </authorList>
    </citation>
    <scope>NUCLEOTIDE SEQUENCE</scope>
    <source>
        <strain evidence="8">Hamamatsu line</strain>
    </source>
</reference>
<comment type="subcellular location">
    <subcellularLocation>
        <location evidence="1 7">Membrane</location>
        <topology evidence="1 7">Multi-pass membrane protein</topology>
    </subcellularLocation>
</comment>
<feature type="transmembrane region" description="Helical" evidence="7">
    <location>
        <begin position="156"/>
        <end position="176"/>
    </location>
</feature>
<dbReference type="InterPro" id="IPR030182">
    <property type="entry name" value="PUP_plant"/>
</dbReference>
<keyword evidence="9" id="KW-1185">Reference proteome</keyword>
<keyword evidence="3 7" id="KW-0813">Transport</keyword>
<dbReference type="Pfam" id="PF16913">
    <property type="entry name" value="PUNUT"/>
    <property type="match status" value="1"/>
</dbReference>
<dbReference type="InterPro" id="IPR037185">
    <property type="entry name" value="EmrE-like"/>
</dbReference>
<organism evidence="8 9">
    <name type="scientific">Hibiscus trionum</name>
    <name type="common">Flower of an hour</name>
    <dbReference type="NCBI Taxonomy" id="183268"/>
    <lineage>
        <taxon>Eukaryota</taxon>
        <taxon>Viridiplantae</taxon>
        <taxon>Streptophyta</taxon>
        <taxon>Embryophyta</taxon>
        <taxon>Tracheophyta</taxon>
        <taxon>Spermatophyta</taxon>
        <taxon>Magnoliopsida</taxon>
        <taxon>eudicotyledons</taxon>
        <taxon>Gunneridae</taxon>
        <taxon>Pentapetalae</taxon>
        <taxon>rosids</taxon>
        <taxon>malvids</taxon>
        <taxon>Malvales</taxon>
        <taxon>Malvaceae</taxon>
        <taxon>Malvoideae</taxon>
        <taxon>Hibiscus</taxon>
    </lineage>
</organism>
<evidence type="ECO:0000256" key="3">
    <source>
        <dbReference type="ARBA" id="ARBA00022448"/>
    </source>
</evidence>
<evidence type="ECO:0000256" key="7">
    <source>
        <dbReference type="RuleBase" id="RU368015"/>
    </source>
</evidence>
<dbReference type="PANTHER" id="PTHR31376">
    <property type="entry name" value="OS09G0467300 PROTEIN-RELATED"/>
    <property type="match status" value="1"/>
</dbReference>
<proteinExistence type="inferred from homology"/>
<feature type="transmembrane region" description="Helical" evidence="7">
    <location>
        <begin position="101"/>
        <end position="121"/>
    </location>
</feature>
<feature type="transmembrane region" description="Helical" evidence="7">
    <location>
        <begin position="296"/>
        <end position="317"/>
    </location>
</feature>
<comment type="caution">
    <text evidence="7">Lacks conserved residue(s) required for the propagation of feature annotation.</text>
</comment>
<dbReference type="Proteomes" id="UP001165190">
    <property type="component" value="Unassembled WGS sequence"/>
</dbReference>
<sequence length="362" mass="39797">MPEPKGSNSSSTDISRIAVSLKWLRIALYTIFAVFGQTSALILSRLYYQKGGTSNWLESITQVAGFPFLLPYYFSQCTRATTTASSNSDDAVVEPKLSSRIFVYVYLGLLMAANSFLYSIGYEYVPVSTISLISASQLAFNALFSYFLNSQKFTPFIINSLVLLTISSVLTVSNNSTVELYGISNGDYAYGFISTFSATAVYGLMLASQQLVFRKVFDNQHSLKLVMDLTIYPSFVASIVTVIGFFVLGDYKLISPEMDSYGLGKTSYVMTLVWTAVCWQVSIFAGLGLVSELSALFANCIFAFGVPVNTAAAVFMFDEEMNSVKAVSMVLAIWGIFSYAYQQHLDDRGDETKGSESEVPEV</sequence>
<feature type="transmembrane region" description="Helical" evidence="7">
    <location>
        <begin position="127"/>
        <end position="149"/>
    </location>
</feature>
<evidence type="ECO:0000313" key="9">
    <source>
        <dbReference type="Proteomes" id="UP001165190"/>
    </source>
</evidence>
<keyword evidence="4 7" id="KW-0812">Transmembrane</keyword>
<dbReference type="GO" id="GO:0016020">
    <property type="term" value="C:membrane"/>
    <property type="evidence" value="ECO:0007669"/>
    <property type="project" value="UniProtKB-SubCell"/>
</dbReference>
<name>A0A9W7MUT0_HIBTR</name>
<dbReference type="PANTHER" id="PTHR31376:SF50">
    <property type="entry name" value="PURINE PERMEASE-RELATED"/>
    <property type="match status" value="1"/>
</dbReference>
<dbReference type="SUPFAM" id="SSF103481">
    <property type="entry name" value="Multidrug resistance efflux transporter EmrE"/>
    <property type="match status" value="1"/>
</dbReference>
<evidence type="ECO:0000256" key="4">
    <source>
        <dbReference type="ARBA" id="ARBA00022692"/>
    </source>
</evidence>
<evidence type="ECO:0000256" key="2">
    <source>
        <dbReference type="ARBA" id="ARBA00006213"/>
    </source>
</evidence>
<keyword evidence="5 7" id="KW-1133">Transmembrane helix</keyword>
<comment type="caution">
    <text evidence="8">The sequence shown here is derived from an EMBL/GenBank/DDBJ whole genome shotgun (WGS) entry which is preliminary data.</text>
</comment>
<evidence type="ECO:0000256" key="5">
    <source>
        <dbReference type="ARBA" id="ARBA00022989"/>
    </source>
</evidence>
<feature type="transmembrane region" description="Helical" evidence="7">
    <location>
        <begin position="188"/>
        <end position="208"/>
    </location>
</feature>
<keyword evidence="6 7" id="KW-0472">Membrane</keyword>
<dbReference type="EMBL" id="BSYR01000069">
    <property type="protein sequence ID" value="GMJ14187.1"/>
    <property type="molecule type" value="Genomic_DNA"/>
</dbReference>
<evidence type="ECO:0000313" key="8">
    <source>
        <dbReference type="EMBL" id="GMJ14187.1"/>
    </source>
</evidence>
<dbReference type="GO" id="GO:0015211">
    <property type="term" value="F:purine nucleoside transmembrane transporter activity"/>
    <property type="evidence" value="ECO:0007669"/>
    <property type="project" value="UniProtKB-UniRule"/>
</dbReference>